<comment type="caution">
    <text evidence="2">The sequence shown here is derived from an EMBL/GenBank/DDBJ whole genome shotgun (WGS) entry which is preliminary data.</text>
</comment>
<feature type="region of interest" description="Disordered" evidence="1">
    <location>
        <begin position="1"/>
        <end position="34"/>
    </location>
</feature>
<sequence>MFEAMAWPLRRRSRKPQQIGGADQTLATPSPPLTSPYLEQYVMVPLTKQRPCRIENWMFSRDFVAGCRVKLSTFV</sequence>
<keyword evidence="3" id="KW-1185">Reference proteome</keyword>
<name>A0ABY0DFW9_9BRAD</name>
<reference evidence="2 3" key="1">
    <citation type="submission" date="2018-10" db="EMBL/GenBank/DDBJ databases">
        <title>Bradyrhizobium sp. nov., isolated from effective nodules of peanut in China.</title>
        <authorList>
            <person name="Li Y."/>
        </authorList>
    </citation>
    <scope>NUCLEOTIDE SEQUENCE [LARGE SCALE GENOMIC DNA]</scope>
    <source>
        <strain evidence="2 3">CCBAU 51781</strain>
    </source>
</reference>
<organism evidence="2 3">
    <name type="scientific">Bradyrhizobium zhanjiangense</name>
    <dbReference type="NCBI Taxonomy" id="1325107"/>
    <lineage>
        <taxon>Bacteria</taxon>
        <taxon>Pseudomonadati</taxon>
        <taxon>Pseudomonadota</taxon>
        <taxon>Alphaproteobacteria</taxon>
        <taxon>Hyphomicrobiales</taxon>
        <taxon>Nitrobacteraceae</taxon>
        <taxon>Bradyrhizobium</taxon>
    </lineage>
</organism>
<evidence type="ECO:0000256" key="1">
    <source>
        <dbReference type="SAM" id="MobiDB-lite"/>
    </source>
</evidence>
<evidence type="ECO:0000313" key="2">
    <source>
        <dbReference type="EMBL" id="RXG90681.1"/>
    </source>
</evidence>
<protein>
    <submittedName>
        <fullName evidence="2">Uncharacterized protein</fullName>
    </submittedName>
</protein>
<evidence type="ECO:0000313" key="3">
    <source>
        <dbReference type="Proteomes" id="UP000289946"/>
    </source>
</evidence>
<proteinExistence type="predicted"/>
<dbReference type="Proteomes" id="UP000289946">
    <property type="component" value="Unassembled WGS sequence"/>
</dbReference>
<accession>A0ABY0DFW9</accession>
<dbReference type="EMBL" id="RDRA01000016">
    <property type="protein sequence ID" value="RXG90681.1"/>
    <property type="molecule type" value="Genomic_DNA"/>
</dbReference>
<gene>
    <name evidence="2" type="ORF">EAS62_26885</name>
</gene>